<organism evidence="2 3">
    <name type="scientific">Blastomonas natatoria</name>
    <dbReference type="NCBI Taxonomy" id="34015"/>
    <lineage>
        <taxon>Bacteria</taxon>
        <taxon>Pseudomonadati</taxon>
        <taxon>Pseudomonadota</taxon>
        <taxon>Alphaproteobacteria</taxon>
        <taxon>Sphingomonadales</taxon>
        <taxon>Sphingomonadaceae</taxon>
        <taxon>Blastomonas</taxon>
    </lineage>
</organism>
<evidence type="ECO:0000313" key="3">
    <source>
        <dbReference type="Proteomes" id="UP000248014"/>
    </source>
</evidence>
<feature type="region of interest" description="Disordered" evidence="1">
    <location>
        <begin position="23"/>
        <end position="106"/>
    </location>
</feature>
<evidence type="ECO:0000313" key="2">
    <source>
        <dbReference type="EMBL" id="PXW73418.1"/>
    </source>
</evidence>
<evidence type="ECO:0000256" key="1">
    <source>
        <dbReference type="SAM" id="MobiDB-lite"/>
    </source>
</evidence>
<accession>A0A2V3UXL2</accession>
<gene>
    <name evidence="2" type="ORF">C7451_110145</name>
</gene>
<proteinExistence type="predicted"/>
<dbReference type="AlphaFoldDB" id="A0A2V3UXL2"/>
<protein>
    <submittedName>
        <fullName evidence="2">Uncharacterized protein</fullName>
    </submittedName>
</protein>
<name>A0A2V3UXL2_9SPHN</name>
<keyword evidence="3" id="KW-1185">Reference proteome</keyword>
<feature type="compositionally biased region" description="Pro residues" evidence="1">
    <location>
        <begin position="42"/>
        <end position="64"/>
    </location>
</feature>
<dbReference type="EMBL" id="QJJM01000010">
    <property type="protein sequence ID" value="PXW73418.1"/>
    <property type="molecule type" value="Genomic_DNA"/>
</dbReference>
<sequence length="106" mass="10824">MLKQVMLGSGGIMLAAAIFASSVDTGSAPAEDPAQPGAPLIAPAPPTMSAPGSPVPDVPPPPFVDQPTGDSHFGSPMLSAQPVDEATAEPLQIAVDPERERTERDR</sequence>
<feature type="compositionally biased region" description="Basic and acidic residues" evidence="1">
    <location>
        <begin position="96"/>
        <end position="106"/>
    </location>
</feature>
<dbReference type="OrthoDB" id="9986960at2"/>
<comment type="caution">
    <text evidence="2">The sequence shown here is derived from an EMBL/GenBank/DDBJ whole genome shotgun (WGS) entry which is preliminary data.</text>
</comment>
<dbReference type="RefSeq" id="WP_110299544.1">
    <property type="nucleotide sequence ID" value="NZ_QJJM01000010.1"/>
</dbReference>
<reference evidence="2 3" key="1">
    <citation type="submission" date="2018-05" db="EMBL/GenBank/DDBJ databases">
        <title>Genomic Encyclopedia of Type Strains, Phase IV (KMG-IV): sequencing the most valuable type-strain genomes for metagenomic binning, comparative biology and taxonomic classification.</title>
        <authorList>
            <person name="Goeker M."/>
        </authorList>
    </citation>
    <scope>NUCLEOTIDE SEQUENCE [LARGE SCALE GENOMIC DNA]</scope>
    <source>
        <strain evidence="2 3">DSM 3183</strain>
    </source>
</reference>
<dbReference type="Proteomes" id="UP000248014">
    <property type="component" value="Unassembled WGS sequence"/>
</dbReference>